<accession>K3WL63</accession>
<dbReference type="AlphaFoldDB" id="K3WL63"/>
<dbReference type="Proteomes" id="UP000019132">
    <property type="component" value="Unassembled WGS sequence"/>
</dbReference>
<dbReference type="EnsemblProtists" id="PYU1_T005705">
    <property type="protein sequence ID" value="PYU1_T005705"/>
    <property type="gene ID" value="PYU1_G005694"/>
</dbReference>
<feature type="compositionally biased region" description="Polar residues" evidence="1">
    <location>
        <begin position="10"/>
        <end position="28"/>
    </location>
</feature>
<dbReference type="EMBL" id="GL376573">
    <property type="status" value="NOT_ANNOTATED_CDS"/>
    <property type="molecule type" value="Genomic_DNA"/>
</dbReference>
<feature type="region of interest" description="Disordered" evidence="1">
    <location>
        <begin position="227"/>
        <end position="299"/>
    </location>
</feature>
<dbReference type="STRING" id="431595.K3WL63"/>
<feature type="compositionally biased region" description="Basic and acidic residues" evidence="1">
    <location>
        <begin position="132"/>
        <end position="148"/>
    </location>
</feature>
<dbReference type="HOGENOM" id="CLU_932541_0_0_1"/>
<reference evidence="2" key="3">
    <citation type="submission" date="2015-02" db="UniProtKB">
        <authorList>
            <consortium name="EnsemblProtists"/>
        </authorList>
    </citation>
    <scope>IDENTIFICATION</scope>
    <source>
        <strain evidence="2">DAOM BR144</strain>
    </source>
</reference>
<proteinExistence type="predicted"/>
<reference evidence="3" key="1">
    <citation type="journal article" date="2010" name="Genome Biol.">
        <title>Genome sequence of the necrotrophic plant pathogen Pythium ultimum reveals original pathogenicity mechanisms and effector repertoire.</title>
        <authorList>
            <person name="Levesque C.A."/>
            <person name="Brouwer H."/>
            <person name="Cano L."/>
            <person name="Hamilton J.P."/>
            <person name="Holt C."/>
            <person name="Huitema E."/>
            <person name="Raffaele S."/>
            <person name="Robideau G.P."/>
            <person name="Thines M."/>
            <person name="Win J."/>
            <person name="Zerillo M.M."/>
            <person name="Beakes G.W."/>
            <person name="Boore J.L."/>
            <person name="Busam D."/>
            <person name="Dumas B."/>
            <person name="Ferriera S."/>
            <person name="Fuerstenberg S.I."/>
            <person name="Gachon C.M."/>
            <person name="Gaulin E."/>
            <person name="Govers F."/>
            <person name="Grenville-Briggs L."/>
            <person name="Horner N."/>
            <person name="Hostetler J."/>
            <person name="Jiang R.H."/>
            <person name="Johnson J."/>
            <person name="Krajaejun T."/>
            <person name="Lin H."/>
            <person name="Meijer H.J."/>
            <person name="Moore B."/>
            <person name="Morris P."/>
            <person name="Phuntmart V."/>
            <person name="Puiu D."/>
            <person name="Shetty J."/>
            <person name="Stajich J.E."/>
            <person name="Tripathy S."/>
            <person name="Wawra S."/>
            <person name="van West P."/>
            <person name="Whitty B.R."/>
            <person name="Coutinho P.M."/>
            <person name="Henrissat B."/>
            <person name="Martin F."/>
            <person name="Thomas P.D."/>
            <person name="Tyler B.M."/>
            <person name="De Vries R.P."/>
            <person name="Kamoun S."/>
            <person name="Yandell M."/>
            <person name="Tisserat N."/>
            <person name="Buell C.R."/>
        </authorList>
    </citation>
    <scope>NUCLEOTIDE SEQUENCE</scope>
    <source>
        <strain evidence="3">DAOM:BR144</strain>
    </source>
</reference>
<feature type="compositionally biased region" description="Basic residues" evidence="1">
    <location>
        <begin position="70"/>
        <end position="81"/>
    </location>
</feature>
<feature type="region of interest" description="Disordered" evidence="1">
    <location>
        <begin position="1"/>
        <end position="215"/>
    </location>
</feature>
<feature type="compositionally biased region" description="Basic and acidic residues" evidence="1">
    <location>
        <begin position="31"/>
        <end position="41"/>
    </location>
</feature>
<keyword evidence="3" id="KW-1185">Reference proteome</keyword>
<feature type="compositionally biased region" description="Acidic residues" evidence="1">
    <location>
        <begin position="101"/>
        <end position="129"/>
    </location>
</feature>
<feature type="compositionally biased region" description="Polar residues" evidence="1">
    <location>
        <begin position="236"/>
        <end position="269"/>
    </location>
</feature>
<evidence type="ECO:0000256" key="1">
    <source>
        <dbReference type="SAM" id="MobiDB-lite"/>
    </source>
</evidence>
<dbReference type="InParanoid" id="K3WL63"/>
<evidence type="ECO:0000313" key="3">
    <source>
        <dbReference type="Proteomes" id="UP000019132"/>
    </source>
</evidence>
<reference evidence="3" key="2">
    <citation type="submission" date="2010-04" db="EMBL/GenBank/DDBJ databases">
        <authorList>
            <person name="Buell R."/>
            <person name="Hamilton J."/>
            <person name="Hostetler J."/>
        </authorList>
    </citation>
    <scope>NUCLEOTIDE SEQUENCE [LARGE SCALE GENOMIC DNA]</scope>
    <source>
        <strain evidence="3">DAOM:BR144</strain>
    </source>
</reference>
<dbReference type="VEuPathDB" id="FungiDB:PYU1_G005694"/>
<dbReference type="eggNOG" id="ENOG502RXXZ">
    <property type="taxonomic scope" value="Eukaryota"/>
</dbReference>
<feature type="compositionally biased region" description="Basic and acidic residues" evidence="1">
    <location>
        <begin position="290"/>
        <end position="299"/>
    </location>
</feature>
<evidence type="ECO:0000313" key="2">
    <source>
        <dbReference type="EnsemblProtists" id="PYU1_T005705"/>
    </source>
</evidence>
<sequence length="299" mass="33302">MSASAVRVSTVANATQGQGPDPNTSASNIDAHWKKLEKEYSMENSSFPHSSTNGKPSSRTLARPQSARATSHRAAHSRQSRNQHDADTLLFTTDRGGGEFSGEDEDYGVVDDDDPSDEEDEDLENDDFADLLLRRDEKQQIRQQAQDERQEDAEERADKEPLAPGRGHRHRQALNESQRKSAFGAEQSLDKDGHMPRFSALGADESDLPNQRVSHMEYLRRMKRLAENMNDDLTGRSPSITAPPSSKSKNTQSTPQRSKPPTLISTANTPKPAAEDQDSPILTTPRGTSKIRERLERMR</sequence>
<feature type="compositionally biased region" description="Polar residues" evidence="1">
    <location>
        <begin position="42"/>
        <end position="60"/>
    </location>
</feature>
<protein>
    <submittedName>
        <fullName evidence="2">Uncharacterized protein</fullName>
    </submittedName>
</protein>
<organism evidence="2 3">
    <name type="scientific">Globisporangium ultimum (strain ATCC 200006 / CBS 805.95 / DAOM BR144)</name>
    <name type="common">Pythium ultimum</name>
    <dbReference type="NCBI Taxonomy" id="431595"/>
    <lineage>
        <taxon>Eukaryota</taxon>
        <taxon>Sar</taxon>
        <taxon>Stramenopiles</taxon>
        <taxon>Oomycota</taxon>
        <taxon>Peronosporomycetes</taxon>
        <taxon>Pythiales</taxon>
        <taxon>Pythiaceae</taxon>
        <taxon>Globisporangium</taxon>
    </lineage>
</organism>
<name>K3WL63_GLOUD</name>